<feature type="domain" description="Glycosyltransferase 2-like" evidence="1">
    <location>
        <begin position="8"/>
        <end position="131"/>
    </location>
</feature>
<dbReference type="Pfam" id="PF00535">
    <property type="entry name" value="Glycos_transf_2"/>
    <property type="match status" value="1"/>
</dbReference>
<dbReference type="CDD" id="cd00761">
    <property type="entry name" value="Glyco_tranf_GTA_type"/>
    <property type="match status" value="1"/>
</dbReference>
<dbReference type="RefSeq" id="WP_240827009.1">
    <property type="nucleotide sequence ID" value="NZ_JAKWBL010000001.1"/>
</dbReference>
<organism evidence="2 3">
    <name type="scientific">Niabella ginsengisoli</name>
    <dbReference type="NCBI Taxonomy" id="522298"/>
    <lineage>
        <taxon>Bacteria</taxon>
        <taxon>Pseudomonadati</taxon>
        <taxon>Bacteroidota</taxon>
        <taxon>Chitinophagia</taxon>
        <taxon>Chitinophagales</taxon>
        <taxon>Chitinophagaceae</taxon>
        <taxon>Niabella</taxon>
    </lineage>
</organism>
<gene>
    <name evidence="2" type="ORF">MKP09_06795</name>
</gene>
<evidence type="ECO:0000313" key="2">
    <source>
        <dbReference type="EMBL" id="MCH5597635.1"/>
    </source>
</evidence>
<sequence length="267" mass="30946">MMNSPLVSVIIPTYNRAKTLPKAIVSVLSQTYQNYEIIVVDDGSADNTKEVVEQYNSVQYIYKENGGQASARNTGLTLAKGSFIASLDSDDEWYPEFLQKSVEKMVAEDLDFVFANWDQQNSNGQFCDFLSTNIFLAPYFPHMKDGWVTLDSDELRHIYIQGCPSPSSSLLMTKEFVSPGWNTDIKIGDDWYLLVRSIYKTKRKAAFTLDKLWKKCIDDINIYDGRKRSEVLEYLYISDMEKMLRDFKDQMTRSEFKLMQKSMFTVW</sequence>
<dbReference type="InterPro" id="IPR001173">
    <property type="entry name" value="Glyco_trans_2-like"/>
</dbReference>
<dbReference type="SUPFAM" id="SSF53448">
    <property type="entry name" value="Nucleotide-diphospho-sugar transferases"/>
    <property type="match status" value="1"/>
</dbReference>
<protein>
    <submittedName>
        <fullName evidence="2">Glycosyltransferase family 2 protein</fullName>
    </submittedName>
</protein>
<dbReference type="EMBL" id="JAKWBL010000001">
    <property type="protein sequence ID" value="MCH5597635.1"/>
    <property type="molecule type" value="Genomic_DNA"/>
</dbReference>
<dbReference type="PANTHER" id="PTHR43685:SF2">
    <property type="entry name" value="GLYCOSYLTRANSFERASE 2-LIKE DOMAIN-CONTAINING PROTEIN"/>
    <property type="match status" value="1"/>
</dbReference>
<keyword evidence="3" id="KW-1185">Reference proteome</keyword>
<dbReference type="Proteomes" id="UP001202248">
    <property type="component" value="Unassembled WGS sequence"/>
</dbReference>
<evidence type="ECO:0000259" key="1">
    <source>
        <dbReference type="Pfam" id="PF00535"/>
    </source>
</evidence>
<dbReference type="InterPro" id="IPR029044">
    <property type="entry name" value="Nucleotide-diphossugar_trans"/>
</dbReference>
<dbReference type="PANTHER" id="PTHR43685">
    <property type="entry name" value="GLYCOSYLTRANSFERASE"/>
    <property type="match status" value="1"/>
</dbReference>
<dbReference type="Gene3D" id="3.90.550.10">
    <property type="entry name" value="Spore Coat Polysaccharide Biosynthesis Protein SpsA, Chain A"/>
    <property type="match status" value="1"/>
</dbReference>
<evidence type="ECO:0000313" key="3">
    <source>
        <dbReference type="Proteomes" id="UP001202248"/>
    </source>
</evidence>
<dbReference type="InterPro" id="IPR050834">
    <property type="entry name" value="Glycosyltransf_2"/>
</dbReference>
<name>A0ABS9SH22_9BACT</name>
<accession>A0ABS9SH22</accession>
<proteinExistence type="predicted"/>
<comment type="caution">
    <text evidence="2">The sequence shown here is derived from an EMBL/GenBank/DDBJ whole genome shotgun (WGS) entry which is preliminary data.</text>
</comment>
<reference evidence="2 3" key="1">
    <citation type="submission" date="2022-02" db="EMBL/GenBank/DDBJ databases">
        <authorList>
            <person name="Min J."/>
        </authorList>
    </citation>
    <scope>NUCLEOTIDE SEQUENCE [LARGE SCALE GENOMIC DNA]</scope>
    <source>
        <strain evidence="2 3">GR10-1</strain>
    </source>
</reference>